<dbReference type="GO" id="GO:0005634">
    <property type="term" value="C:nucleus"/>
    <property type="evidence" value="ECO:0007669"/>
    <property type="project" value="UniProtKB-SubCell"/>
</dbReference>
<reference evidence="11 12" key="1">
    <citation type="journal article" date="2012" name="Science">
        <title>The Paleozoic origin of enzymatic lignin decomposition reconstructed from 31 fungal genomes.</title>
        <authorList>
            <person name="Floudas D."/>
            <person name="Binder M."/>
            <person name="Riley R."/>
            <person name="Barry K."/>
            <person name="Blanchette R.A."/>
            <person name="Henrissat B."/>
            <person name="Martinez A.T."/>
            <person name="Otillar R."/>
            <person name="Spatafora J.W."/>
            <person name="Yadav J.S."/>
            <person name="Aerts A."/>
            <person name="Benoit I."/>
            <person name="Boyd A."/>
            <person name="Carlson A."/>
            <person name="Copeland A."/>
            <person name="Coutinho P.M."/>
            <person name="de Vries R.P."/>
            <person name="Ferreira P."/>
            <person name="Findley K."/>
            <person name="Foster B."/>
            <person name="Gaskell J."/>
            <person name="Glotzer D."/>
            <person name="Gorecki P."/>
            <person name="Heitman J."/>
            <person name="Hesse C."/>
            <person name="Hori C."/>
            <person name="Igarashi K."/>
            <person name="Jurgens J.A."/>
            <person name="Kallen N."/>
            <person name="Kersten P."/>
            <person name="Kohler A."/>
            <person name="Kuees U."/>
            <person name="Kumar T.K.A."/>
            <person name="Kuo A."/>
            <person name="LaButti K."/>
            <person name="Larrondo L.F."/>
            <person name="Lindquist E."/>
            <person name="Ling A."/>
            <person name="Lombard V."/>
            <person name="Lucas S."/>
            <person name="Lundell T."/>
            <person name="Martin R."/>
            <person name="McLaughlin D.J."/>
            <person name="Morgenstern I."/>
            <person name="Morin E."/>
            <person name="Murat C."/>
            <person name="Nagy L.G."/>
            <person name="Nolan M."/>
            <person name="Ohm R.A."/>
            <person name="Patyshakuliyeva A."/>
            <person name="Rokas A."/>
            <person name="Ruiz-Duenas F.J."/>
            <person name="Sabat G."/>
            <person name="Salamov A."/>
            <person name="Samejima M."/>
            <person name="Schmutz J."/>
            <person name="Slot J.C."/>
            <person name="St John F."/>
            <person name="Stenlid J."/>
            <person name="Sun H."/>
            <person name="Sun S."/>
            <person name="Syed K."/>
            <person name="Tsang A."/>
            <person name="Wiebenga A."/>
            <person name="Young D."/>
            <person name="Pisabarro A."/>
            <person name="Eastwood D.C."/>
            <person name="Martin F."/>
            <person name="Cullen D."/>
            <person name="Grigoriev I.V."/>
            <person name="Hibbett D.S."/>
        </authorList>
    </citation>
    <scope>NUCLEOTIDE SEQUENCE [LARGE SCALE GENOMIC DNA]</scope>
    <source>
        <strain evidence="11 12">DJM-731 SS1</strain>
    </source>
</reference>
<keyword evidence="4" id="KW-0227">DNA damage</keyword>
<evidence type="ECO:0000256" key="6">
    <source>
        <dbReference type="ARBA" id="ARBA00023015"/>
    </source>
</evidence>
<keyword evidence="3" id="KW-0808">Transferase</keyword>
<dbReference type="GeneID" id="63685645"/>
<evidence type="ECO:0000256" key="5">
    <source>
        <dbReference type="ARBA" id="ARBA00022990"/>
    </source>
</evidence>
<dbReference type="InterPro" id="IPR051236">
    <property type="entry name" value="HAT_RTT109-like"/>
</dbReference>
<keyword evidence="7" id="KW-0804">Transcription</keyword>
<evidence type="ECO:0000256" key="7">
    <source>
        <dbReference type="ARBA" id="ARBA00023163"/>
    </source>
</evidence>
<evidence type="ECO:0000313" key="11">
    <source>
        <dbReference type="EMBL" id="EJT98644.1"/>
    </source>
</evidence>
<dbReference type="GO" id="GO:0032931">
    <property type="term" value="F:histone H3K56 acetyltransferase activity"/>
    <property type="evidence" value="ECO:0007669"/>
    <property type="project" value="TreeGrafter"/>
</dbReference>
<dbReference type="OMA" id="LMNHHEF"/>
<dbReference type="AlphaFoldDB" id="M5FTD9"/>
<keyword evidence="8" id="KW-0539">Nucleus</keyword>
<dbReference type="RefSeq" id="XP_040625542.1">
    <property type="nucleotide sequence ID" value="XM_040770583.1"/>
</dbReference>
<keyword evidence="5" id="KW-0007">Acetylation</keyword>
<proteinExistence type="predicted"/>
<dbReference type="GO" id="GO:0006974">
    <property type="term" value="P:DNA damage response"/>
    <property type="evidence" value="ECO:0007669"/>
    <property type="project" value="UniProtKB-KW"/>
</dbReference>
<accession>M5FTD9</accession>
<evidence type="ECO:0000256" key="3">
    <source>
        <dbReference type="ARBA" id="ARBA00022679"/>
    </source>
</evidence>
<comment type="subcellular location">
    <subcellularLocation>
        <location evidence="1">Nucleus</location>
    </subcellularLocation>
</comment>
<name>M5FTD9_DACPD</name>
<evidence type="ECO:0000256" key="4">
    <source>
        <dbReference type="ARBA" id="ARBA00022763"/>
    </source>
</evidence>
<keyword evidence="12" id="KW-1185">Reference proteome</keyword>
<dbReference type="InterPro" id="IPR013178">
    <property type="entry name" value="Histone_AcTrfase_Rtt109/CBP"/>
</dbReference>
<organism evidence="11 12">
    <name type="scientific">Dacryopinax primogenitus (strain DJM 731)</name>
    <name type="common">Brown rot fungus</name>
    <dbReference type="NCBI Taxonomy" id="1858805"/>
    <lineage>
        <taxon>Eukaryota</taxon>
        <taxon>Fungi</taxon>
        <taxon>Dikarya</taxon>
        <taxon>Basidiomycota</taxon>
        <taxon>Agaricomycotina</taxon>
        <taxon>Dacrymycetes</taxon>
        <taxon>Dacrymycetales</taxon>
        <taxon>Dacrymycetaceae</taxon>
        <taxon>Dacryopinax</taxon>
    </lineage>
</organism>
<dbReference type="PROSITE" id="PS51728">
    <property type="entry name" value="RTT109_HAT"/>
    <property type="match status" value="1"/>
</dbReference>
<dbReference type="Pfam" id="PF08214">
    <property type="entry name" value="HAT_KAT11"/>
    <property type="match status" value="1"/>
</dbReference>
<gene>
    <name evidence="11" type="ORF">DACRYDRAFT_118460</name>
</gene>
<dbReference type="HOGENOM" id="CLU_019224_0_0_1"/>
<dbReference type="SMART" id="SM01250">
    <property type="entry name" value="KAT11"/>
    <property type="match status" value="1"/>
</dbReference>
<dbReference type="EC" id="2.3.1.48" evidence="2"/>
<feature type="region of interest" description="Disordered" evidence="10">
    <location>
        <begin position="316"/>
        <end position="367"/>
    </location>
</feature>
<keyword evidence="6" id="KW-0805">Transcription regulation</keyword>
<sequence length="531" mass="57687">MLQPLTPLPLRDHVLASLSPLPGKRQLQLDVLVTPVRKHSGLFPYSRPRVRTWVQEVLLLLFESPGQPLDPNTQESTTAVAGASRVCTAALEAYIYYLPSTGASILYVSKVDSSGLSLPPSPVSTLTRAFLSHICAPAYRPAPSLWVHVFARAQGQYMFPNSSENGRKKVLGDARLCSWWKALLDDVIRDIVTPEQEPSVPPAELVSSGEGNDVTKNEVITTAHTSAASDPPKYSAFYLLPGYPAIEASRLLSFTTPSDQPTPISWTYSHPYLHPVFPLPTGVSPTKRGLADCIPYFEDDPKARFILELASDVEPSLPRKRQKTAPAPCSPTKQRKESDADTLNLSKKVHKEESKEKDEGPTPEERALARTGVDDFWELMPHRQECSSGAVTGFFVLVFPSSAFSSKSSASAGKHDALPPSAPGQVSQGVLSRVTSALLDLDFGTVERGYRASGVLQELVRVCCVPAVAPTGDAAQSKAAVTDQEGKDIYTAYVSASVSVDNPLPVRAKEKVEEKPQVVNVLQVRKKRRAA</sequence>
<evidence type="ECO:0000256" key="1">
    <source>
        <dbReference type="ARBA" id="ARBA00004123"/>
    </source>
</evidence>
<protein>
    <recommendedName>
        <fullName evidence="2">histone acetyltransferase</fullName>
        <ecNumber evidence="2">2.3.1.48</ecNumber>
    </recommendedName>
</protein>
<dbReference type="Proteomes" id="UP000030653">
    <property type="component" value="Unassembled WGS sequence"/>
</dbReference>
<feature type="compositionally biased region" description="Basic and acidic residues" evidence="10">
    <location>
        <begin position="350"/>
        <end position="367"/>
    </location>
</feature>
<evidence type="ECO:0000256" key="10">
    <source>
        <dbReference type="SAM" id="MobiDB-lite"/>
    </source>
</evidence>
<evidence type="ECO:0000256" key="8">
    <source>
        <dbReference type="ARBA" id="ARBA00023242"/>
    </source>
</evidence>
<dbReference type="PANTHER" id="PTHR31571">
    <property type="entry name" value="ALTERED INHERITANCE OF MITOCHONDRIA PROTEIN 6"/>
    <property type="match status" value="1"/>
</dbReference>
<evidence type="ECO:0000256" key="2">
    <source>
        <dbReference type="ARBA" id="ARBA00013184"/>
    </source>
</evidence>
<dbReference type="STRING" id="1858805.M5FTD9"/>
<dbReference type="InterPro" id="IPR016849">
    <property type="entry name" value="Rtt109"/>
</dbReference>
<comment type="catalytic activity">
    <reaction evidence="9">
        <text>L-lysyl-[histone] + acetyl-CoA = N(6)-acetyl-L-lysyl-[histone] + CoA + H(+)</text>
        <dbReference type="Rhea" id="RHEA:21992"/>
        <dbReference type="Rhea" id="RHEA-COMP:9845"/>
        <dbReference type="Rhea" id="RHEA-COMP:11338"/>
        <dbReference type="ChEBI" id="CHEBI:15378"/>
        <dbReference type="ChEBI" id="CHEBI:29969"/>
        <dbReference type="ChEBI" id="CHEBI:57287"/>
        <dbReference type="ChEBI" id="CHEBI:57288"/>
        <dbReference type="ChEBI" id="CHEBI:61930"/>
        <dbReference type="EC" id="2.3.1.48"/>
    </reaction>
    <physiologicalReaction direction="left-to-right" evidence="9">
        <dbReference type="Rhea" id="RHEA:21993"/>
    </physiologicalReaction>
</comment>
<dbReference type="EMBL" id="JH795872">
    <property type="protein sequence ID" value="EJT98644.1"/>
    <property type="molecule type" value="Genomic_DNA"/>
</dbReference>
<dbReference type="OrthoDB" id="3361892at2759"/>
<dbReference type="GO" id="GO:0006355">
    <property type="term" value="P:regulation of DNA-templated transcription"/>
    <property type="evidence" value="ECO:0007669"/>
    <property type="project" value="InterPro"/>
</dbReference>
<dbReference type="PANTHER" id="PTHR31571:SF2">
    <property type="entry name" value="HISTONE ACETYLTRANSFERASE RTT109"/>
    <property type="match status" value="1"/>
</dbReference>
<evidence type="ECO:0000256" key="9">
    <source>
        <dbReference type="ARBA" id="ARBA00048940"/>
    </source>
</evidence>
<evidence type="ECO:0000313" key="12">
    <source>
        <dbReference type="Proteomes" id="UP000030653"/>
    </source>
</evidence>